<evidence type="ECO:0000313" key="2">
    <source>
        <dbReference type="Proteomes" id="UP000258309"/>
    </source>
</evidence>
<dbReference type="AlphaFoldDB" id="A0A3E2H876"/>
<dbReference type="EMBL" id="NCSJ02000124">
    <property type="protein sequence ID" value="RFU29574.1"/>
    <property type="molecule type" value="Genomic_DNA"/>
</dbReference>
<gene>
    <name evidence="1" type="ORF">B7463_g6792</name>
</gene>
<comment type="caution">
    <text evidence="1">The sequence shown here is derived from an EMBL/GenBank/DDBJ whole genome shotgun (WGS) entry which is preliminary data.</text>
</comment>
<protein>
    <submittedName>
        <fullName evidence="1">Uncharacterized protein</fullName>
    </submittedName>
</protein>
<accession>A0A3E2H876</accession>
<sequence length="107" mass="11178">MGFLAVGLPIMMRGKEEIEWQDRAWRLCENEGQMSMDDSTYVGMGVGAVASAAMGMGKRGQAVMAASGWRGRVGVVGVGALVGTVGGTATRALLGRTKEGTKEEGRL</sequence>
<feature type="non-terminal residue" evidence="1">
    <location>
        <position position="1"/>
    </location>
</feature>
<keyword evidence="2" id="KW-1185">Reference proteome</keyword>
<dbReference type="Proteomes" id="UP000258309">
    <property type="component" value="Unassembled WGS sequence"/>
</dbReference>
<organism evidence="1 2">
    <name type="scientific">Scytalidium lignicola</name>
    <name type="common">Hyphomycete</name>
    <dbReference type="NCBI Taxonomy" id="5539"/>
    <lineage>
        <taxon>Eukaryota</taxon>
        <taxon>Fungi</taxon>
        <taxon>Dikarya</taxon>
        <taxon>Ascomycota</taxon>
        <taxon>Pezizomycotina</taxon>
        <taxon>Leotiomycetes</taxon>
        <taxon>Leotiomycetes incertae sedis</taxon>
        <taxon>Scytalidium</taxon>
    </lineage>
</organism>
<evidence type="ECO:0000313" key="1">
    <source>
        <dbReference type="EMBL" id="RFU29574.1"/>
    </source>
</evidence>
<name>A0A3E2H876_SCYLI</name>
<proteinExistence type="predicted"/>
<dbReference type="OrthoDB" id="544298at2759"/>
<reference evidence="1 2" key="1">
    <citation type="submission" date="2018-05" db="EMBL/GenBank/DDBJ databases">
        <title>Draft genome sequence of Scytalidium lignicola DSM 105466, a ubiquitous saprotrophic fungus.</title>
        <authorList>
            <person name="Buettner E."/>
            <person name="Gebauer A.M."/>
            <person name="Hofrichter M."/>
            <person name="Liers C."/>
            <person name="Kellner H."/>
        </authorList>
    </citation>
    <scope>NUCLEOTIDE SEQUENCE [LARGE SCALE GENOMIC DNA]</scope>
    <source>
        <strain evidence="1 2">DSM 105466</strain>
    </source>
</reference>
<feature type="non-terminal residue" evidence="1">
    <location>
        <position position="107"/>
    </location>
</feature>